<feature type="domain" description="DNA/pantothenate metabolism flavoprotein C-terminal" evidence="1">
    <location>
        <begin position="2"/>
        <end position="98"/>
    </location>
</feature>
<dbReference type="InterPro" id="IPR007085">
    <property type="entry name" value="DNA/pantothenate-metab_flavo_C"/>
</dbReference>
<evidence type="ECO:0000259" key="1">
    <source>
        <dbReference type="Pfam" id="PF04127"/>
    </source>
</evidence>
<dbReference type="NCBIfam" id="TIGR02114">
    <property type="entry name" value="coaB_strep"/>
    <property type="match status" value="1"/>
</dbReference>
<evidence type="ECO:0000313" key="3">
    <source>
        <dbReference type="Proteomes" id="UP000677616"/>
    </source>
</evidence>
<keyword evidence="2" id="KW-0436">Ligase</keyword>
<gene>
    <name evidence="2" type="ORF">INT76_02000</name>
</gene>
<evidence type="ECO:0000313" key="2">
    <source>
        <dbReference type="EMBL" id="QUE55343.1"/>
    </source>
</evidence>
<name>A0ABX7YNQ9_9STRE</name>
<dbReference type="Pfam" id="PF04127">
    <property type="entry name" value="DFP"/>
    <property type="match status" value="2"/>
</dbReference>
<dbReference type="InterPro" id="IPR035929">
    <property type="entry name" value="CoaB-like_sf"/>
</dbReference>
<sequence>MKILITSGGTSEAIDQVRSITNHASGHLGKIIAEACLAKGYEVTLVTTKNAVKPASHARLNLVEISNVASLQASLEPLVKNHQVLIHSMAVSDYTPVYMTGLEEVKQAEAIEDLLQKTNSENKISSKDDFQVLFLKKTPKVISQVKEWNPNIQLIGFKLLVGVPKEELFAVARDSIRRNQADYILANDLTEITADQHKAYLLDLKEEYPASTKQEIAQLILEKIAEKGE</sequence>
<dbReference type="EMBL" id="CP073084">
    <property type="protein sequence ID" value="QUE55343.1"/>
    <property type="molecule type" value="Genomic_DNA"/>
</dbReference>
<dbReference type="GO" id="GO:0004632">
    <property type="term" value="F:phosphopantothenate--cysteine ligase activity"/>
    <property type="evidence" value="ECO:0007669"/>
    <property type="project" value="UniProtKB-EC"/>
</dbReference>
<dbReference type="SUPFAM" id="SSF102645">
    <property type="entry name" value="CoaB-like"/>
    <property type="match status" value="1"/>
</dbReference>
<dbReference type="Proteomes" id="UP000677616">
    <property type="component" value="Chromosome"/>
</dbReference>
<accession>A0ABX7YNQ9</accession>
<reference evidence="2 3" key="1">
    <citation type="submission" date="2021-04" db="EMBL/GenBank/DDBJ databases">
        <title>Complete genome sequence of a novel Streptococcus species.</title>
        <authorList>
            <person name="Teng J.L.L."/>
        </authorList>
    </citation>
    <scope>NUCLEOTIDE SEQUENCE [LARGE SCALE GENOMIC DNA]</scope>
    <source>
        <strain evidence="2 3">HKU75</strain>
    </source>
</reference>
<proteinExistence type="predicted"/>
<dbReference type="NCBIfam" id="NF005231">
    <property type="entry name" value="PRK06732.1"/>
    <property type="match status" value="1"/>
</dbReference>
<protein>
    <submittedName>
        <fullName evidence="2">Phosphopantothenate--cysteine ligase</fullName>
        <ecNumber evidence="2">6.3.2.5</ecNumber>
    </submittedName>
</protein>
<dbReference type="InterPro" id="IPR011848">
    <property type="entry name" value="CoaB_strep"/>
</dbReference>
<feature type="domain" description="DNA/pantothenate metabolism flavoprotein C-terminal" evidence="1">
    <location>
        <begin position="108"/>
        <end position="226"/>
    </location>
</feature>
<organism evidence="2 3">
    <name type="scientific">Streptococcus oriscaviae</name>
    <dbReference type="NCBI Taxonomy" id="2781599"/>
    <lineage>
        <taxon>Bacteria</taxon>
        <taxon>Bacillati</taxon>
        <taxon>Bacillota</taxon>
        <taxon>Bacilli</taxon>
        <taxon>Lactobacillales</taxon>
        <taxon>Streptococcaceae</taxon>
        <taxon>Streptococcus</taxon>
    </lineage>
</organism>
<keyword evidence="3" id="KW-1185">Reference proteome</keyword>
<dbReference type="Gene3D" id="3.40.50.10300">
    <property type="entry name" value="CoaB-like"/>
    <property type="match status" value="1"/>
</dbReference>
<dbReference type="RefSeq" id="WP_212572990.1">
    <property type="nucleotide sequence ID" value="NZ_CP073084.1"/>
</dbReference>
<dbReference type="EC" id="6.3.2.5" evidence="2"/>